<reference evidence="1" key="1">
    <citation type="submission" date="2014-03" db="EMBL/GenBank/DDBJ databases">
        <authorList>
            <person name="Casaregola S."/>
        </authorList>
    </citation>
    <scope>NUCLEOTIDE SEQUENCE [LARGE SCALE GENOMIC DNA]</scope>
    <source>
        <strain evidence="1">CLIB 918</strain>
    </source>
</reference>
<name>A0A0J9X6K3_GEOCN</name>
<dbReference type="Pfam" id="PF15411">
    <property type="entry name" value="PH_10"/>
    <property type="match status" value="1"/>
</dbReference>
<dbReference type="OrthoDB" id="299997at2759"/>
<organism evidence="1 2">
    <name type="scientific">Geotrichum candidum</name>
    <name type="common">Oospora lactis</name>
    <name type="synonym">Dipodascus geotrichum</name>
    <dbReference type="NCBI Taxonomy" id="1173061"/>
    <lineage>
        <taxon>Eukaryota</taxon>
        <taxon>Fungi</taxon>
        <taxon>Dikarya</taxon>
        <taxon>Ascomycota</taxon>
        <taxon>Saccharomycotina</taxon>
        <taxon>Dipodascomycetes</taxon>
        <taxon>Dipodascales</taxon>
        <taxon>Dipodascaceae</taxon>
        <taxon>Geotrichum</taxon>
    </lineage>
</organism>
<evidence type="ECO:0000313" key="1">
    <source>
        <dbReference type="EMBL" id="CDO52752.1"/>
    </source>
</evidence>
<proteinExistence type="predicted"/>
<dbReference type="InterPro" id="IPR036465">
    <property type="entry name" value="vWFA_dom_sf"/>
</dbReference>
<dbReference type="EMBL" id="CCBN010000003">
    <property type="protein sequence ID" value="CDO52752.1"/>
    <property type="molecule type" value="Genomic_DNA"/>
</dbReference>
<dbReference type="Gene3D" id="3.40.50.410">
    <property type="entry name" value="von Willebrand factor, type A domain"/>
    <property type="match status" value="1"/>
</dbReference>
<evidence type="ECO:0008006" key="3">
    <source>
        <dbReference type="Google" id="ProtNLM"/>
    </source>
</evidence>
<dbReference type="Proteomes" id="UP000242525">
    <property type="component" value="Unassembled WGS sequence"/>
</dbReference>
<gene>
    <name evidence="1" type="ORF">BN980_GECA03s07160g</name>
</gene>
<sequence>MPPCPVCGEVCVPLDESILADTVNLNSDKTYERIPGRKWSSVSDSDASNFSHFSQSSVSSADSFDASLARPIVTTPTSPTSTASANFHFNSPAKAPSVSSTAILENIHKITTSVVFETAPAIPSAVLRARIAHIPAVEVETTPEFAAAVAGEYITTAVTVRVSSVPTHSGSTGEPPASIVDRRVATERVRDLVPDWKQLDFEQFGPLRLVDTCHVASKREGPWRLLDCYLFETMLVLVRSGGSSNDKKRSFSGASQASVAMSMRPVSSTPSVITLMPAPSVKSFTSGPAVAAWVPPVVRGTVALKEHLASVSVSSKTAMLTLNLTTPELPNMYLRFPGGLVALENWYAALINKQLVFPPSRLMPPILPVSSPSAVTAATVRPPPSIIMPSSLKLPLDTVVLVPLLSGGGPAGSKFTALRYALKALVAEMGLFDRLAIVPYGRSNGNGDGPDRQCHVLAPGCWRHWGPLIDSLAPAPRTGTKADLTNGIAAALAVLAARKTRNPITSILIISDSSLAPGRATSLGSSGLFSSSGATSSPSWPYRPHPYLSMGAEATSIDSELLKRAAAADVALHGLGVGAGHCAEVLRALAPDSYSYVRRWAELGATIVGLNRGLAAAAHREVVVRITARAGTFELAGEPRPANYYQNYFRYQSMMMQESSPLLDLSESTLDNSTEGCQQHDAKMGMMMMGESRTFLVQTLVPASGELFEVNASSLEQPVRSSGLSPHVAVVRLVDPKDSRGLARLGLLTSIIYGSPLAHARVSQRRVQLAAMRALDALARFPSPMGSGALPATASSTLAFIAELQGTLLTQPYVLTNCSNSTSTRADTATLNEVVRLVNVLDTL</sequence>
<dbReference type="STRING" id="1173061.A0A0J9X6K3"/>
<dbReference type="AlphaFoldDB" id="A0A0J9X6K3"/>
<keyword evidence="2" id="KW-1185">Reference proteome</keyword>
<protein>
    <recommendedName>
        <fullName evidence="3">VWFA domain-containing protein</fullName>
    </recommendedName>
</protein>
<comment type="caution">
    <text evidence="1">The sequence shown here is derived from an EMBL/GenBank/DDBJ whole genome shotgun (WGS) entry which is preliminary data.</text>
</comment>
<accession>A0A0J9X6K3</accession>
<evidence type="ECO:0000313" key="2">
    <source>
        <dbReference type="Proteomes" id="UP000242525"/>
    </source>
</evidence>